<evidence type="ECO:0000313" key="2">
    <source>
        <dbReference type="Proteomes" id="UP000094828"/>
    </source>
</evidence>
<gene>
    <name evidence="1" type="ORF">A6X21_17360</name>
</gene>
<sequence>MASRHRSILSPQFPERWSNKFVCHHCLSARLPRMADFNNDLVHESLLHSASFRYSQPLHEDKLQGMFVAVFCIDRRVSKGFHKHPKSMPQPDFLIAPLSRVPSFAVVLNLANFSHDSGQYPSRLTSLLT</sequence>
<reference evidence="1 2" key="1">
    <citation type="submission" date="2016-05" db="EMBL/GenBank/DDBJ databases">
        <title>Genomic and physiological characterization of Planctopirus sp. isolated from fresh water lake.</title>
        <authorList>
            <person name="Subhash Y."/>
            <person name="Ramana C."/>
        </authorList>
    </citation>
    <scope>NUCLEOTIDE SEQUENCE [LARGE SCALE GENOMIC DNA]</scope>
    <source>
        <strain evidence="1 2">JC280</strain>
    </source>
</reference>
<keyword evidence="2" id="KW-1185">Reference proteome</keyword>
<dbReference type="Proteomes" id="UP000094828">
    <property type="component" value="Unassembled WGS sequence"/>
</dbReference>
<comment type="caution">
    <text evidence="1">The sequence shown here is derived from an EMBL/GenBank/DDBJ whole genome shotgun (WGS) entry which is preliminary data.</text>
</comment>
<dbReference type="EMBL" id="LYDR01000040">
    <property type="protein sequence ID" value="ODA34428.1"/>
    <property type="molecule type" value="Genomic_DNA"/>
</dbReference>
<name>A0A1C3EMG8_9PLAN</name>
<accession>A0A1C3EMG8</accession>
<protein>
    <submittedName>
        <fullName evidence="1">Uncharacterized protein</fullName>
    </submittedName>
</protein>
<dbReference type="STRING" id="1841610.A6X21_17360"/>
<evidence type="ECO:0000313" key="1">
    <source>
        <dbReference type="EMBL" id="ODA34428.1"/>
    </source>
</evidence>
<organism evidence="1 2">
    <name type="scientific">Planctopirus hydrillae</name>
    <dbReference type="NCBI Taxonomy" id="1841610"/>
    <lineage>
        <taxon>Bacteria</taxon>
        <taxon>Pseudomonadati</taxon>
        <taxon>Planctomycetota</taxon>
        <taxon>Planctomycetia</taxon>
        <taxon>Planctomycetales</taxon>
        <taxon>Planctomycetaceae</taxon>
        <taxon>Planctopirus</taxon>
    </lineage>
</organism>
<dbReference type="AlphaFoldDB" id="A0A1C3EMG8"/>
<proteinExistence type="predicted"/>